<keyword evidence="3" id="KW-1185">Reference proteome</keyword>
<sequence>MSSKHDFQGQTTHWVMMLFLLFIGYEWLISGINKLLSGSFVNAFQNVVKSSLNAGSAYTVYNPILRHIVLPYSKLFGGLIETVEVVIGVLFILLTIIGFSKINAWIIRCGMAVALIAAFLSLNIFFYTKGSYFISTEKSFDGGVSINLLLFLFEGVIFVYFYSLHRVDRRQRLAPK</sequence>
<keyword evidence="1" id="KW-0472">Membrane</keyword>
<keyword evidence="1" id="KW-0812">Transmembrane</keyword>
<name>A0A8J2VLK9_9BACL</name>
<feature type="transmembrane region" description="Helical" evidence="1">
    <location>
        <begin position="75"/>
        <end position="98"/>
    </location>
</feature>
<dbReference type="AlphaFoldDB" id="A0A8J2VLK9"/>
<feature type="transmembrane region" description="Helical" evidence="1">
    <location>
        <begin position="146"/>
        <end position="164"/>
    </location>
</feature>
<evidence type="ECO:0008006" key="4">
    <source>
        <dbReference type="Google" id="ProtNLM"/>
    </source>
</evidence>
<evidence type="ECO:0000313" key="3">
    <source>
        <dbReference type="Proteomes" id="UP000628775"/>
    </source>
</evidence>
<evidence type="ECO:0000256" key="1">
    <source>
        <dbReference type="SAM" id="Phobius"/>
    </source>
</evidence>
<keyword evidence="1" id="KW-1133">Transmembrane helix</keyword>
<reference evidence="2" key="1">
    <citation type="journal article" date="2014" name="Int. J. Syst. Evol. Microbiol.">
        <title>Complete genome sequence of Corynebacterium casei LMG S-19264T (=DSM 44701T), isolated from a smear-ripened cheese.</title>
        <authorList>
            <consortium name="US DOE Joint Genome Institute (JGI-PGF)"/>
            <person name="Walter F."/>
            <person name="Albersmeier A."/>
            <person name="Kalinowski J."/>
            <person name="Ruckert C."/>
        </authorList>
    </citation>
    <scope>NUCLEOTIDE SEQUENCE</scope>
    <source>
        <strain evidence="2">CGMCC 1.15371</strain>
    </source>
</reference>
<gene>
    <name evidence="2" type="ORF">GCM10011391_08120</name>
</gene>
<protein>
    <recommendedName>
        <fullName evidence="4">DoxX family membrane protein</fullName>
    </recommendedName>
</protein>
<proteinExistence type="predicted"/>
<accession>A0A8J2VLK9</accession>
<evidence type="ECO:0000313" key="2">
    <source>
        <dbReference type="EMBL" id="GGE31822.1"/>
    </source>
</evidence>
<organism evidence="2 3">
    <name type="scientific">Pullulanibacillus camelliae</name>
    <dbReference type="NCBI Taxonomy" id="1707096"/>
    <lineage>
        <taxon>Bacteria</taxon>
        <taxon>Bacillati</taxon>
        <taxon>Bacillota</taxon>
        <taxon>Bacilli</taxon>
        <taxon>Bacillales</taxon>
        <taxon>Sporolactobacillaceae</taxon>
        <taxon>Pullulanibacillus</taxon>
    </lineage>
</organism>
<dbReference type="RefSeq" id="WP_188689500.1">
    <property type="nucleotide sequence ID" value="NZ_BMIR01000002.1"/>
</dbReference>
<reference evidence="2" key="2">
    <citation type="submission" date="2020-09" db="EMBL/GenBank/DDBJ databases">
        <authorList>
            <person name="Sun Q."/>
            <person name="Zhou Y."/>
        </authorList>
    </citation>
    <scope>NUCLEOTIDE SEQUENCE</scope>
    <source>
        <strain evidence="2">CGMCC 1.15371</strain>
    </source>
</reference>
<dbReference type="EMBL" id="BMIR01000002">
    <property type="protein sequence ID" value="GGE31822.1"/>
    <property type="molecule type" value="Genomic_DNA"/>
</dbReference>
<feature type="transmembrane region" description="Helical" evidence="1">
    <location>
        <begin position="105"/>
        <end position="126"/>
    </location>
</feature>
<dbReference type="Proteomes" id="UP000628775">
    <property type="component" value="Unassembled WGS sequence"/>
</dbReference>
<comment type="caution">
    <text evidence="2">The sequence shown here is derived from an EMBL/GenBank/DDBJ whole genome shotgun (WGS) entry which is preliminary data.</text>
</comment>
<feature type="transmembrane region" description="Helical" evidence="1">
    <location>
        <begin position="12"/>
        <end position="32"/>
    </location>
</feature>